<sequence>MIIAGCANVYEPPGGNFKKVSQLVHFPDFYPGLGTLYVQPNTLPEGPFYGYDRQGRLVDTIYMLPLRLLNAHTVIDALQVTRKKVDHVDVHYTDGHPGVPEPHYHIILWHVSPEEAAKVQ</sequence>
<dbReference type="Proteomes" id="UP000239724">
    <property type="component" value="Unassembled WGS sequence"/>
</dbReference>
<comment type="caution">
    <text evidence="1">The sequence shown here is derived from an EMBL/GenBank/DDBJ whole genome shotgun (WGS) entry which is preliminary data.</text>
</comment>
<reference evidence="1 2" key="1">
    <citation type="journal article" date="2018" name="Arch. Microbiol.">
        <title>New insights into the metabolic potential of the phototrophic purple bacterium Rhodopila globiformis DSM 161(T) from its draft genome sequence and evidence for a vanadium-dependent nitrogenase.</title>
        <authorList>
            <person name="Imhoff J.F."/>
            <person name="Rahn T."/>
            <person name="Kunzel S."/>
            <person name="Neulinger S.C."/>
        </authorList>
    </citation>
    <scope>NUCLEOTIDE SEQUENCE [LARGE SCALE GENOMIC DNA]</scope>
    <source>
        <strain evidence="1 2">DSM 161</strain>
    </source>
</reference>
<proteinExistence type="predicted"/>
<evidence type="ECO:0000313" key="2">
    <source>
        <dbReference type="Proteomes" id="UP000239724"/>
    </source>
</evidence>
<dbReference type="OrthoDB" id="33583at2"/>
<organism evidence="1 2">
    <name type="scientific">Rhodopila globiformis</name>
    <name type="common">Rhodopseudomonas globiformis</name>
    <dbReference type="NCBI Taxonomy" id="1071"/>
    <lineage>
        <taxon>Bacteria</taxon>
        <taxon>Pseudomonadati</taxon>
        <taxon>Pseudomonadota</taxon>
        <taxon>Alphaproteobacteria</taxon>
        <taxon>Acetobacterales</taxon>
        <taxon>Acetobacteraceae</taxon>
        <taxon>Rhodopila</taxon>
    </lineage>
</organism>
<keyword evidence="2" id="KW-1185">Reference proteome</keyword>
<dbReference type="AlphaFoldDB" id="A0A2S6N3I6"/>
<gene>
    <name evidence="1" type="ORF">CCS01_22390</name>
</gene>
<accession>A0A2S6N3I6</accession>
<dbReference type="Gene3D" id="3.30.200.270">
    <property type="match status" value="1"/>
</dbReference>
<protein>
    <submittedName>
        <fullName evidence="1">Uncharacterized protein</fullName>
    </submittedName>
</protein>
<evidence type="ECO:0000313" key="1">
    <source>
        <dbReference type="EMBL" id="PPQ29184.1"/>
    </source>
</evidence>
<dbReference type="EMBL" id="NHRY01000232">
    <property type="protein sequence ID" value="PPQ29184.1"/>
    <property type="molecule type" value="Genomic_DNA"/>
</dbReference>
<name>A0A2S6N3I6_RHOGL</name>